<proteinExistence type="inferred from homology"/>
<gene>
    <name evidence="6" type="ordered locus">PHZ_p0090</name>
</gene>
<dbReference type="InterPro" id="IPR044587">
    <property type="entry name" value="HSP21-like"/>
</dbReference>
<evidence type="ECO:0000259" key="5">
    <source>
        <dbReference type="PROSITE" id="PS01031"/>
    </source>
</evidence>
<dbReference type="RefSeq" id="WP_012520333.1">
    <property type="nucleotide sequence ID" value="NC_011143.1"/>
</dbReference>
<keyword evidence="1 6" id="KW-0346">Stress response</keyword>
<dbReference type="eggNOG" id="COG0071">
    <property type="taxonomic scope" value="Bacteria"/>
</dbReference>
<dbReference type="SUPFAM" id="SSF49764">
    <property type="entry name" value="HSP20-like chaperones"/>
    <property type="match status" value="1"/>
</dbReference>
<dbReference type="PANTHER" id="PTHR46733">
    <property type="entry name" value="26.5 KDA HEAT SHOCK PROTEIN, MITOCHONDRIAL"/>
    <property type="match status" value="1"/>
</dbReference>
<dbReference type="CDD" id="cd06464">
    <property type="entry name" value="ACD_sHsps-like"/>
    <property type="match status" value="1"/>
</dbReference>
<dbReference type="KEGG" id="pzu:PHZ_p0090"/>
<dbReference type="Gene3D" id="2.60.40.790">
    <property type="match status" value="1"/>
</dbReference>
<dbReference type="InterPro" id="IPR002068">
    <property type="entry name" value="A-crystallin/Hsp20_dom"/>
</dbReference>
<evidence type="ECO:0000256" key="3">
    <source>
        <dbReference type="RuleBase" id="RU003616"/>
    </source>
</evidence>
<feature type="region of interest" description="Disordered" evidence="4">
    <location>
        <begin position="1"/>
        <end position="31"/>
    </location>
</feature>
<comment type="similarity">
    <text evidence="2 3">Belongs to the small heat shock protein (HSP20) family.</text>
</comment>
<dbReference type="HOGENOM" id="CLU_046737_12_0_5"/>
<evidence type="ECO:0000256" key="1">
    <source>
        <dbReference type="ARBA" id="ARBA00023016"/>
    </source>
</evidence>
<dbReference type="Proteomes" id="UP000001868">
    <property type="component" value="Plasmid pHLK1"/>
</dbReference>
<accession>B4RI58</accession>
<dbReference type="PANTHER" id="PTHR46733:SF4">
    <property type="entry name" value="HEAT SHOCK PROTEIN 21, CHLOROPLASTIC"/>
    <property type="match status" value="1"/>
</dbReference>
<feature type="compositionally biased region" description="Basic and acidic residues" evidence="4">
    <location>
        <begin position="10"/>
        <end position="20"/>
    </location>
</feature>
<evidence type="ECO:0000256" key="4">
    <source>
        <dbReference type="SAM" id="MobiDB-lite"/>
    </source>
</evidence>
<evidence type="ECO:0000256" key="2">
    <source>
        <dbReference type="PROSITE-ProRule" id="PRU00285"/>
    </source>
</evidence>
<evidence type="ECO:0000313" key="7">
    <source>
        <dbReference type="Proteomes" id="UP000001868"/>
    </source>
</evidence>
<protein>
    <submittedName>
        <fullName evidence="6">Heat shock protein Hsp20</fullName>
    </submittedName>
</protein>
<name>B4RI58_PHEZH</name>
<dbReference type="PROSITE" id="PS01031">
    <property type="entry name" value="SHSP"/>
    <property type="match status" value="1"/>
</dbReference>
<organism evidence="6 7">
    <name type="scientific">Phenylobacterium zucineum (strain HLK1)</name>
    <dbReference type="NCBI Taxonomy" id="450851"/>
    <lineage>
        <taxon>Bacteria</taxon>
        <taxon>Pseudomonadati</taxon>
        <taxon>Pseudomonadota</taxon>
        <taxon>Alphaproteobacteria</taxon>
        <taxon>Caulobacterales</taxon>
        <taxon>Caulobacteraceae</taxon>
        <taxon>Phenylobacterium</taxon>
    </lineage>
</organism>
<reference evidence="6 7" key="1">
    <citation type="journal article" date="2008" name="BMC Genomics">
        <title>Complete genome of Phenylobacterium zucineum - a novel facultative intracellular bacterium isolated from human erythroleukemia cell line K562.</title>
        <authorList>
            <person name="Luo Y."/>
            <person name="Xu X."/>
            <person name="Ding Z."/>
            <person name="Liu Z."/>
            <person name="Zhang B."/>
            <person name="Yan Z."/>
            <person name="Sun J."/>
            <person name="Hu S."/>
            <person name="Hu X."/>
        </authorList>
    </citation>
    <scope>NUCLEOTIDE SEQUENCE [LARGE SCALE GENOMIC DNA]</scope>
    <source>
        <strain evidence="7">HLK1</strain>
        <plasmid evidence="7">HLK1</plasmid>
        <plasmid evidence="7">Plasmid pHLK1</plasmid>
    </source>
</reference>
<dbReference type="InterPro" id="IPR008978">
    <property type="entry name" value="HSP20-like_chaperone"/>
</dbReference>
<dbReference type="EMBL" id="CP000748">
    <property type="protein sequence ID" value="ACG80033.1"/>
    <property type="molecule type" value="Genomic_DNA"/>
</dbReference>
<dbReference type="GO" id="GO:0009408">
    <property type="term" value="P:response to heat"/>
    <property type="evidence" value="ECO:0007669"/>
    <property type="project" value="InterPro"/>
</dbReference>
<dbReference type="AlphaFoldDB" id="B4RI58"/>
<evidence type="ECO:0000313" key="6">
    <source>
        <dbReference type="EMBL" id="ACG80033.1"/>
    </source>
</evidence>
<dbReference type="Pfam" id="PF00011">
    <property type="entry name" value="HSP20"/>
    <property type="match status" value="1"/>
</dbReference>
<sequence>MQLRDLIPWGRHEQDHRPHEGALTTTSRRDEETHPFLTLHREVNRLFDDVFRDFGGSILGRSASWPSVEVAEDAKAIRVSAELPGMDENDVDVVFEDGVLVLRGEKRSDVEDKDRHYSEHYYGRFERVVPVPVAIDEDAIKANFKKGVLTVTLPKSKAQQDGVRRIPISKG</sequence>
<keyword evidence="6" id="KW-0614">Plasmid</keyword>
<feature type="domain" description="SHSP" evidence="5">
    <location>
        <begin position="59"/>
        <end position="171"/>
    </location>
</feature>
<dbReference type="OrthoDB" id="9808910at2"/>
<geneLocation type="plasmid" evidence="7">
    <name>pHLK1</name>
</geneLocation>
<keyword evidence="7" id="KW-1185">Reference proteome</keyword>